<dbReference type="AlphaFoldDB" id="A0A0N0P7S6"/>
<dbReference type="PANTHER" id="PTHR23048">
    <property type="entry name" value="MYOSIN LIGHT CHAIN 1, 3"/>
    <property type="match status" value="1"/>
</dbReference>
<dbReference type="InterPro" id="IPR050230">
    <property type="entry name" value="CALM/Myosin/TropC-like"/>
</dbReference>
<protein>
    <submittedName>
        <fullName evidence="3">Calmodulin-like protein</fullName>
    </submittedName>
</protein>
<dbReference type="OrthoDB" id="26525at2759"/>
<keyword evidence="1" id="KW-0677">Repeat</keyword>
<dbReference type="InterPro" id="IPR002048">
    <property type="entry name" value="EF_hand_dom"/>
</dbReference>
<name>A0A0N0P7S6_LEPSE</name>
<dbReference type="PROSITE" id="PS50222">
    <property type="entry name" value="EF_HAND_2"/>
    <property type="match status" value="1"/>
</dbReference>
<dbReference type="Pfam" id="PF14658">
    <property type="entry name" value="EF-hand_9"/>
    <property type="match status" value="1"/>
</dbReference>
<evidence type="ECO:0000256" key="1">
    <source>
        <dbReference type="ARBA" id="ARBA00022737"/>
    </source>
</evidence>
<dbReference type="VEuPathDB" id="TriTrypDB:Lsey_0031_0300"/>
<accession>A0A0N0P7S6</accession>
<dbReference type="OMA" id="DSIYKMT"/>
<dbReference type="GO" id="GO:0016460">
    <property type="term" value="C:myosin II complex"/>
    <property type="evidence" value="ECO:0007669"/>
    <property type="project" value="TreeGrafter"/>
</dbReference>
<dbReference type="Proteomes" id="UP000038009">
    <property type="component" value="Unassembled WGS sequence"/>
</dbReference>
<dbReference type="InterPro" id="IPR039508">
    <property type="entry name" value="KASH5_EF-hand-like_dom"/>
</dbReference>
<reference evidence="3 4" key="1">
    <citation type="journal article" date="2015" name="PLoS Pathog.">
        <title>Leptomonas seymouri: Adaptations to the Dixenous Life Cycle Analyzed by Genome Sequencing, Transcriptome Profiling and Co-infection with Leishmania donovani.</title>
        <authorList>
            <person name="Kraeva N."/>
            <person name="Butenko A."/>
            <person name="Hlavacova J."/>
            <person name="Kostygov A."/>
            <person name="Myskova J."/>
            <person name="Grybchuk D."/>
            <person name="Lestinova T."/>
            <person name="Votypka J."/>
            <person name="Volf P."/>
            <person name="Opperdoes F."/>
            <person name="Flegontov P."/>
            <person name="Lukes J."/>
            <person name="Yurchenko V."/>
        </authorList>
    </citation>
    <scope>NUCLEOTIDE SEQUENCE [LARGE SCALE GENOMIC DNA]</scope>
    <source>
        <strain evidence="3 4">ATCC 30220</strain>
    </source>
</reference>
<dbReference type="PANTHER" id="PTHR23048:SF0">
    <property type="entry name" value="CALMODULIN LIKE 3"/>
    <property type="match status" value="1"/>
</dbReference>
<evidence type="ECO:0000259" key="2">
    <source>
        <dbReference type="PROSITE" id="PS50222"/>
    </source>
</evidence>
<evidence type="ECO:0000313" key="3">
    <source>
        <dbReference type="EMBL" id="KPI89129.1"/>
    </source>
</evidence>
<feature type="domain" description="EF-hand" evidence="2">
    <location>
        <begin position="81"/>
        <end position="116"/>
    </location>
</feature>
<gene>
    <name evidence="3" type="ORF">ABL78_1773</name>
</gene>
<dbReference type="Gene3D" id="1.10.238.10">
    <property type="entry name" value="EF-hand"/>
    <property type="match status" value="1"/>
</dbReference>
<organism evidence="3 4">
    <name type="scientific">Leptomonas seymouri</name>
    <dbReference type="NCBI Taxonomy" id="5684"/>
    <lineage>
        <taxon>Eukaryota</taxon>
        <taxon>Discoba</taxon>
        <taxon>Euglenozoa</taxon>
        <taxon>Kinetoplastea</taxon>
        <taxon>Metakinetoplastina</taxon>
        <taxon>Trypanosomatida</taxon>
        <taxon>Trypanosomatidae</taxon>
        <taxon>Leishmaniinae</taxon>
        <taxon>Leptomonas</taxon>
    </lineage>
</organism>
<sequence length="154" mass="17204">MSSAFSEVTLKFFRQNFDVLDGDKIGRLRIEDLPYLIRVCGAVPLEAALDDLKGIADPDGRGSFSFENFCVAQKKALEESLTAADAKAAFRGFDPDKRDLITPHELRYFLTTMGDVLTAEEMNDFIDAVQSDADMEGNLVVTDLVFKMTAEMYR</sequence>
<dbReference type="GO" id="GO:0005509">
    <property type="term" value="F:calcium ion binding"/>
    <property type="evidence" value="ECO:0007669"/>
    <property type="project" value="InterPro"/>
</dbReference>
<dbReference type="EMBL" id="LJSK01000031">
    <property type="protein sequence ID" value="KPI89129.1"/>
    <property type="molecule type" value="Genomic_DNA"/>
</dbReference>
<keyword evidence="4" id="KW-1185">Reference proteome</keyword>
<dbReference type="InterPro" id="IPR011992">
    <property type="entry name" value="EF-hand-dom_pair"/>
</dbReference>
<comment type="caution">
    <text evidence="3">The sequence shown here is derived from an EMBL/GenBank/DDBJ whole genome shotgun (WGS) entry which is preliminary data.</text>
</comment>
<dbReference type="SUPFAM" id="SSF47473">
    <property type="entry name" value="EF-hand"/>
    <property type="match status" value="1"/>
</dbReference>
<evidence type="ECO:0000313" key="4">
    <source>
        <dbReference type="Proteomes" id="UP000038009"/>
    </source>
</evidence>
<proteinExistence type="predicted"/>
<dbReference type="FunFam" id="1.10.238.10:FF:000001">
    <property type="entry name" value="Calmodulin 1"/>
    <property type="match status" value="1"/>
</dbReference>